<protein>
    <submittedName>
        <fullName evidence="2">273_t:CDS:1</fullName>
    </submittedName>
</protein>
<evidence type="ECO:0000313" key="2">
    <source>
        <dbReference type="EMBL" id="CAG8843207.1"/>
    </source>
</evidence>
<evidence type="ECO:0000313" key="3">
    <source>
        <dbReference type="Proteomes" id="UP000789901"/>
    </source>
</evidence>
<proteinExistence type="predicted"/>
<name>A0ABN7WXS8_GIGMA</name>
<feature type="region of interest" description="Disordered" evidence="1">
    <location>
        <begin position="1"/>
        <end position="32"/>
    </location>
</feature>
<gene>
    <name evidence="2" type="ORF">GMARGA_LOCUS36418</name>
</gene>
<reference evidence="2 3" key="1">
    <citation type="submission" date="2021-06" db="EMBL/GenBank/DDBJ databases">
        <authorList>
            <person name="Kallberg Y."/>
            <person name="Tangrot J."/>
            <person name="Rosling A."/>
        </authorList>
    </citation>
    <scope>NUCLEOTIDE SEQUENCE [LARGE SCALE GENOMIC DNA]</scope>
    <source>
        <strain evidence="2 3">120-4 pot B 10/14</strain>
    </source>
</reference>
<feature type="compositionally biased region" description="Polar residues" evidence="1">
    <location>
        <begin position="1"/>
        <end position="21"/>
    </location>
</feature>
<feature type="non-terminal residue" evidence="2">
    <location>
        <position position="60"/>
    </location>
</feature>
<dbReference type="EMBL" id="CAJVQB010071620">
    <property type="protein sequence ID" value="CAG8843207.1"/>
    <property type="molecule type" value="Genomic_DNA"/>
</dbReference>
<sequence>GKDLTNTGSSTFDKMENSSGNIKELSEKTVKSSDVITNIQNKDLNLNLGKPLKIPDKLSE</sequence>
<feature type="non-terminal residue" evidence="2">
    <location>
        <position position="1"/>
    </location>
</feature>
<comment type="caution">
    <text evidence="2">The sequence shown here is derived from an EMBL/GenBank/DDBJ whole genome shotgun (WGS) entry which is preliminary data.</text>
</comment>
<dbReference type="Proteomes" id="UP000789901">
    <property type="component" value="Unassembled WGS sequence"/>
</dbReference>
<accession>A0ABN7WXS8</accession>
<evidence type="ECO:0000256" key="1">
    <source>
        <dbReference type="SAM" id="MobiDB-lite"/>
    </source>
</evidence>
<organism evidence="2 3">
    <name type="scientific">Gigaspora margarita</name>
    <dbReference type="NCBI Taxonomy" id="4874"/>
    <lineage>
        <taxon>Eukaryota</taxon>
        <taxon>Fungi</taxon>
        <taxon>Fungi incertae sedis</taxon>
        <taxon>Mucoromycota</taxon>
        <taxon>Glomeromycotina</taxon>
        <taxon>Glomeromycetes</taxon>
        <taxon>Diversisporales</taxon>
        <taxon>Gigasporaceae</taxon>
        <taxon>Gigaspora</taxon>
    </lineage>
</organism>
<keyword evidence="3" id="KW-1185">Reference proteome</keyword>